<reference evidence="1 2" key="1">
    <citation type="submission" date="2018-10" db="EMBL/GenBank/DDBJ databases">
        <title>Isolation from cow dung.</title>
        <authorList>
            <person name="Ling L."/>
        </authorList>
    </citation>
    <scope>NUCLEOTIDE SEQUENCE [LARGE SCALE GENOMIC DNA]</scope>
    <source>
        <strain evidence="1 2">NEAU-LL90</strain>
    </source>
</reference>
<evidence type="ECO:0000313" key="1">
    <source>
        <dbReference type="EMBL" id="RMI35070.1"/>
    </source>
</evidence>
<dbReference type="Proteomes" id="UP000279275">
    <property type="component" value="Unassembled WGS sequence"/>
</dbReference>
<name>A0A3M2LE84_9NOCA</name>
<accession>A0A3M2LE84</accession>
<keyword evidence="2" id="KW-1185">Reference proteome</keyword>
<proteinExistence type="predicted"/>
<sequence>MASGQTVAVRTLPLLENAVEQAASSLNCTGTRALRVLLHAGISSLFPAIKAKPDKHIRGFETCIAALQRRWEAPAAGCSADPDVVALFRALDGQVASFLQLCADRSGTMWIEPLDSIAAYALAVVHGSVLRWLADCNDETTLVVLDDLVSCLAAKAVDR</sequence>
<gene>
    <name evidence="1" type="ORF">EBN03_01720</name>
</gene>
<protein>
    <submittedName>
        <fullName evidence="1">TetR family transcriptional regulator</fullName>
    </submittedName>
</protein>
<evidence type="ECO:0000313" key="2">
    <source>
        <dbReference type="Proteomes" id="UP000279275"/>
    </source>
</evidence>
<comment type="caution">
    <text evidence="1">The sequence shown here is derived from an EMBL/GenBank/DDBJ whole genome shotgun (WGS) entry which is preliminary data.</text>
</comment>
<organism evidence="1 2">
    <name type="scientific">Nocardia stercoris</name>
    <dbReference type="NCBI Taxonomy" id="2483361"/>
    <lineage>
        <taxon>Bacteria</taxon>
        <taxon>Bacillati</taxon>
        <taxon>Actinomycetota</taxon>
        <taxon>Actinomycetes</taxon>
        <taxon>Mycobacteriales</taxon>
        <taxon>Nocardiaceae</taxon>
        <taxon>Nocardia</taxon>
    </lineage>
</organism>
<dbReference type="AlphaFoldDB" id="A0A3M2LE84"/>
<dbReference type="OrthoDB" id="4564833at2"/>
<dbReference type="EMBL" id="RFFH01000001">
    <property type="protein sequence ID" value="RMI35070.1"/>
    <property type="molecule type" value="Genomic_DNA"/>
</dbReference>